<proteinExistence type="predicted"/>
<organism evidence="2 3">
    <name type="scientific">Burkholderia thailandensis (strain ATCC 700388 / DSM 13276 / CCUG 48851 / CIP 106301 / E264)</name>
    <dbReference type="NCBI Taxonomy" id="271848"/>
    <lineage>
        <taxon>Bacteria</taxon>
        <taxon>Pseudomonadati</taxon>
        <taxon>Pseudomonadota</taxon>
        <taxon>Betaproteobacteria</taxon>
        <taxon>Burkholderiales</taxon>
        <taxon>Burkholderiaceae</taxon>
        <taxon>Burkholderia</taxon>
        <taxon>pseudomallei group</taxon>
    </lineage>
</organism>
<evidence type="ECO:0000313" key="2">
    <source>
        <dbReference type="EMBL" id="ABC35288.1"/>
    </source>
</evidence>
<sequence>MKKCAIEPNASPASAKSPTAKQPMPAARIAAAAAPFGGAPDEAGSLVRDAAVGSLDTDD</sequence>
<name>Q2T4C8_BURTA</name>
<dbReference type="EMBL" id="CP000085">
    <property type="protein sequence ID" value="ABC35288.1"/>
    <property type="molecule type" value="Genomic_DNA"/>
</dbReference>
<dbReference type="AlphaFoldDB" id="Q2T4C8"/>
<dbReference type="HOGENOM" id="CLU_2951480_0_0_4"/>
<dbReference type="Proteomes" id="UP000001930">
    <property type="component" value="Chromosome II"/>
</dbReference>
<feature type="region of interest" description="Disordered" evidence="1">
    <location>
        <begin position="1"/>
        <end position="26"/>
    </location>
</feature>
<evidence type="ECO:0000313" key="3">
    <source>
        <dbReference type="Proteomes" id="UP000001930"/>
    </source>
</evidence>
<dbReference type="KEGG" id="bte:BTH_II1777"/>
<protein>
    <submittedName>
        <fullName evidence="2">Uncharacterized protein</fullName>
    </submittedName>
</protein>
<feature type="compositionally biased region" description="Low complexity" evidence="1">
    <location>
        <begin position="8"/>
        <end position="26"/>
    </location>
</feature>
<accession>Q2T4C8</accession>
<gene>
    <name evidence="2" type="ordered locus">BTH_II1777</name>
</gene>
<keyword evidence="3" id="KW-1185">Reference proteome</keyword>
<reference evidence="2 3" key="1">
    <citation type="journal article" date="2005" name="BMC Genomics">
        <title>Bacterial genome adaptation to niches: divergence of the potential virulence genes in three Burkholderia species of different survival strategies.</title>
        <authorList>
            <person name="Kim H.S."/>
            <person name="Schell M.A."/>
            <person name="Yu Y."/>
            <person name="Ulrich R.L."/>
            <person name="Sarria S.H."/>
            <person name="Nierman W.C."/>
            <person name="DeShazer D."/>
        </authorList>
    </citation>
    <scope>NUCLEOTIDE SEQUENCE [LARGE SCALE GENOMIC DNA]</scope>
    <source>
        <strain evidence="3">ATCC 700388 / DSM 13276 / CCUG 48851 / CIP 106301 / E264</strain>
    </source>
</reference>
<evidence type="ECO:0000256" key="1">
    <source>
        <dbReference type="SAM" id="MobiDB-lite"/>
    </source>
</evidence>